<dbReference type="PANTHER" id="PTHR47238:SF2">
    <property type="entry name" value="DUAL SPECIFICITY MITOGEN-ACTIVATED PROTEIN KINASE KINASE HEMIPTEROUS"/>
    <property type="match status" value="1"/>
</dbReference>
<comment type="catalytic activity">
    <reaction evidence="11">
        <text>L-threonyl-[protein] + ATP = O-phospho-L-threonyl-[protein] + ADP + H(+)</text>
        <dbReference type="Rhea" id="RHEA:46608"/>
        <dbReference type="Rhea" id="RHEA-COMP:11060"/>
        <dbReference type="Rhea" id="RHEA-COMP:11605"/>
        <dbReference type="ChEBI" id="CHEBI:15378"/>
        <dbReference type="ChEBI" id="CHEBI:30013"/>
        <dbReference type="ChEBI" id="CHEBI:30616"/>
        <dbReference type="ChEBI" id="CHEBI:61977"/>
        <dbReference type="ChEBI" id="CHEBI:456216"/>
        <dbReference type="EC" id="2.7.12.2"/>
    </reaction>
</comment>
<evidence type="ECO:0000256" key="6">
    <source>
        <dbReference type="ARBA" id="ARBA00022840"/>
    </source>
</evidence>
<dbReference type="GO" id="GO:0004708">
    <property type="term" value="F:MAP kinase kinase activity"/>
    <property type="evidence" value="ECO:0007669"/>
    <property type="project" value="UniProtKB-EC"/>
</dbReference>
<dbReference type="InterPro" id="IPR000719">
    <property type="entry name" value="Prot_kinase_dom"/>
</dbReference>
<feature type="region of interest" description="Disordered" evidence="13">
    <location>
        <begin position="50"/>
        <end position="74"/>
    </location>
</feature>
<accession>A0AA84ZLY0</accession>
<sequence>MSNELSVGRSASQFLVTSENRSGYDICNSTSVGSPRRNVARFQRPTALLCERQRSESPATHSKSRQQDAPVNANGQNDRFVASLNLIQHRYDFESLQKEIAKRSGVLLFGNKVLLAKTDDFANEGCLGSGTCSSVYKMRHRTKPNIVMAVKQMRVSSTYEEENKRIMMDLNIVTKCFDCSYIVECYGIFFSGGDVWICMEVMSTCLDKLYHDLHRPFPEKVLGKVTVAVSLFQFTLTFLKITTALDYLKRKHNVMHRDVKPSNMLLSYQGVIKLCDFGISGILKDSIARSRQPGCTGYMAPERLNNSTYDVRADIWSLGISLLELATGSFPYTGTHIEFAIMTKIISDPPPSLPHHIPFTPAFRQFVELCLTKDHTQRPKYRSLMSTGFFVRHNKEPHDVLEWLRGLPLPHLQCLDETKTNNWDCKTPTSITSSMGYLTGTIESPKSVTTLSPDISGGVSNISLDESSDSKKASWENINNQVEVDVTLVAAPKVNSDSNEQTQFTIHKSSVTSDHFVNENISPQLSSFTIGEQFSVGQHPHFFKTRNTIVDQSSENFINLLEGKSNKFLSQGSSGYGSAGSDSSPGSLGSDSRPPSSTQVLDMILPNRSVNGIPPLPVFQRAKPSYTLRVNKPNKCLNNISENNVSRSNLSIRPTVSDSFSNHPSCQVSSVHSISGSDQWSTLSLSSRTTHIPTSQPVTENSVHNQLTSLIEKFEPSSNKGVGLCASTKHEKCTPLDNDSQEKGKSFGSSKMEMISGRPNINKRKIFGQSRSSSVGAQLQRSPAKRWLVKPPQIIRNFQVDQNSSICVHNNTTRIRSPVIPNATSSILNPNYGTILGKNTSPQQYHHHYFYYYYDNQLDANNLNKPSSTSWVTKENISALGRNSPSYFTNSNSNSLVSNSLPTSNISPILSGRMCQRLNTHPIPRQSSLQFPSDDFRSSKAGSNSLFFSGMLGSRLPMASQSTYQIISSESYGRYLNRDIFQHPLVFSNSTLRDAGTLIKKGEHPKHTHRSMSQPPKLRNWLSFETEL</sequence>
<keyword evidence="4" id="KW-0547">Nucleotide-binding</keyword>
<evidence type="ECO:0000256" key="10">
    <source>
        <dbReference type="ARBA" id="ARBA00049014"/>
    </source>
</evidence>
<feature type="compositionally biased region" description="Basic and acidic residues" evidence="13">
    <location>
        <begin position="734"/>
        <end position="745"/>
    </location>
</feature>
<comment type="catalytic activity">
    <reaction evidence="10">
        <text>L-seryl-[protein] + ATP = O-phospho-L-seryl-[protein] + ADP + H(+)</text>
        <dbReference type="Rhea" id="RHEA:17989"/>
        <dbReference type="Rhea" id="RHEA-COMP:9863"/>
        <dbReference type="Rhea" id="RHEA-COMP:11604"/>
        <dbReference type="ChEBI" id="CHEBI:15378"/>
        <dbReference type="ChEBI" id="CHEBI:29999"/>
        <dbReference type="ChEBI" id="CHEBI:30616"/>
        <dbReference type="ChEBI" id="CHEBI:83421"/>
        <dbReference type="ChEBI" id="CHEBI:456216"/>
        <dbReference type="EC" id="2.7.12.2"/>
    </reaction>
</comment>
<evidence type="ECO:0000256" key="5">
    <source>
        <dbReference type="ARBA" id="ARBA00022777"/>
    </source>
</evidence>
<evidence type="ECO:0000256" key="3">
    <source>
        <dbReference type="ARBA" id="ARBA00022679"/>
    </source>
</evidence>
<feature type="region of interest" description="Disordered" evidence="13">
    <location>
        <begin position="572"/>
        <end position="599"/>
    </location>
</feature>
<dbReference type="Pfam" id="PF00069">
    <property type="entry name" value="Pkinase"/>
    <property type="match status" value="1"/>
</dbReference>
<feature type="compositionally biased region" description="Low complexity" evidence="13">
    <location>
        <begin position="579"/>
        <end position="597"/>
    </location>
</feature>
<dbReference type="PROSITE" id="PS50011">
    <property type="entry name" value="PROTEIN_KINASE_DOM"/>
    <property type="match status" value="1"/>
</dbReference>
<dbReference type="FunFam" id="3.30.200.20:FF:000040">
    <property type="entry name" value="Dual specificity mitogen-activated protein kinase kinase"/>
    <property type="match status" value="1"/>
</dbReference>
<dbReference type="InterPro" id="IPR008271">
    <property type="entry name" value="Ser/Thr_kinase_AS"/>
</dbReference>
<dbReference type="WBParaSite" id="SMRG1_34830.8">
    <property type="protein sequence ID" value="SMRG1_34830.8"/>
    <property type="gene ID" value="SMRG1_34830"/>
</dbReference>
<evidence type="ECO:0000259" key="14">
    <source>
        <dbReference type="PROSITE" id="PS50011"/>
    </source>
</evidence>
<evidence type="ECO:0000256" key="2">
    <source>
        <dbReference type="ARBA" id="ARBA00022553"/>
    </source>
</evidence>
<evidence type="ECO:0000313" key="16">
    <source>
        <dbReference type="WBParaSite" id="SMRG1_34830.8"/>
    </source>
</evidence>
<feature type="domain" description="Protein kinase" evidence="14">
    <location>
        <begin position="121"/>
        <end position="390"/>
    </location>
</feature>
<evidence type="ECO:0000256" key="8">
    <source>
        <dbReference type="ARBA" id="ARBA00038035"/>
    </source>
</evidence>
<dbReference type="GO" id="GO:0005524">
    <property type="term" value="F:ATP binding"/>
    <property type="evidence" value="ECO:0007669"/>
    <property type="project" value="UniProtKB-KW"/>
</dbReference>
<comment type="similarity">
    <text evidence="8">Belongs to the protein kinase superfamily. STE Ser/Thr protein kinase family. MAP kinase kinase subfamily.</text>
</comment>
<keyword evidence="3" id="KW-0808">Transferase</keyword>
<reference evidence="16" key="1">
    <citation type="submission" date="2023-11" db="UniProtKB">
        <authorList>
            <consortium name="WormBaseParasite"/>
        </authorList>
    </citation>
    <scope>IDENTIFICATION</scope>
</reference>
<evidence type="ECO:0000256" key="1">
    <source>
        <dbReference type="ARBA" id="ARBA00022527"/>
    </source>
</evidence>
<evidence type="ECO:0000256" key="12">
    <source>
        <dbReference type="ARBA" id="ARBA00051693"/>
    </source>
</evidence>
<keyword evidence="5" id="KW-0418">Kinase</keyword>
<dbReference type="EC" id="2.7.12.2" evidence="9"/>
<protein>
    <recommendedName>
        <fullName evidence="9">mitogen-activated protein kinase kinase</fullName>
        <ecNumber evidence="9">2.7.12.2</ecNumber>
    </recommendedName>
</protein>
<evidence type="ECO:0000256" key="9">
    <source>
        <dbReference type="ARBA" id="ARBA00038999"/>
    </source>
</evidence>
<evidence type="ECO:0000256" key="11">
    <source>
        <dbReference type="ARBA" id="ARBA00049299"/>
    </source>
</evidence>
<keyword evidence="6" id="KW-0067">ATP-binding</keyword>
<organism evidence="15 16">
    <name type="scientific">Schistosoma margrebowiei</name>
    <dbReference type="NCBI Taxonomy" id="48269"/>
    <lineage>
        <taxon>Eukaryota</taxon>
        <taxon>Metazoa</taxon>
        <taxon>Spiralia</taxon>
        <taxon>Lophotrochozoa</taxon>
        <taxon>Platyhelminthes</taxon>
        <taxon>Trematoda</taxon>
        <taxon>Digenea</taxon>
        <taxon>Strigeidida</taxon>
        <taxon>Schistosomatoidea</taxon>
        <taxon>Schistosomatidae</taxon>
        <taxon>Schistosoma</taxon>
    </lineage>
</organism>
<feature type="region of interest" description="Disordered" evidence="13">
    <location>
        <begin position="734"/>
        <end position="755"/>
    </location>
</feature>
<dbReference type="GO" id="GO:0004713">
    <property type="term" value="F:protein tyrosine kinase activity"/>
    <property type="evidence" value="ECO:0007669"/>
    <property type="project" value="UniProtKB-KW"/>
</dbReference>
<dbReference type="Gene3D" id="3.30.200.20">
    <property type="entry name" value="Phosphorylase Kinase, domain 1"/>
    <property type="match status" value="1"/>
</dbReference>
<evidence type="ECO:0000256" key="7">
    <source>
        <dbReference type="ARBA" id="ARBA00023137"/>
    </source>
</evidence>
<dbReference type="GO" id="GO:0004674">
    <property type="term" value="F:protein serine/threonine kinase activity"/>
    <property type="evidence" value="ECO:0007669"/>
    <property type="project" value="UniProtKB-KW"/>
</dbReference>
<dbReference type="SMART" id="SM00220">
    <property type="entry name" value="S_TKc"/>
    <property type="match status" value="1"/>
</dbReference>
<dbReference type="AlphaFoldDB" id="A0AA84ZLY0"/>
<evidence type="ECO:0000256" key="13">
    <source>
        <dbReference type="SAM" id="MobiDB-lite"/>
    </source>
</evidence>
<evidence type="ECO:0000256" key="4">
    <source>
        <dbReference type="ARBA" id="ARBA00022741"/>
    </source>
</evidence>
<dbReference type="Gene3D" id="1.10.510.10">
    <property type="entry name" value="Transferase(Phosphotransferase) domain 1"/>
    <property type="match status" value="1"/>
</dbReference>
<dbReference type="InterPro" id="IPR052468">
    <property type="entry name" value="Dual_spec_MAPK_kinase"/>
</dbReference>
<dbReference type="SUPFAM" id="SSF56112">
    <property type="entry name" value="Protein kinase-like (PK-like)"/>
    <property type="match status" value="1"/>
</dbReference>
<keyword evidence="7" id="KW-0829">Tyrosine-protein kinase</keyword>
<dbReference type="PROSITE" id="PS00108">
    <property type="entry name" value="PROTEIN_KINASE_ST"/>
    <property type="match status" value="1"/>
</dbReference>
<dbReference type="GO" id="GO:0006950">
    <property type="term" value="P:response to stress"/>
    <property type="evidence" value="ECO:0007669"/>
    <property type="project" value="UniProtKB-ARBA"/>
</dbReference>
<dbReference type="PANTHER" id="PTHR47238">
    <property type="entry name" value="MITOGEN-ACTIVATED PROTEIN KINASE KINASE 5"/>
    <property type="match status" value="1"/>
</dbReference>
<name>A0AA84ZLY0_9TREM</name>
<dbReference type="InterPro" id="IPR011009">
    <property type="entry name" value="Kinase-like_dom_sf"/>
</dbReference>
<keyword evidence="2" id="KW-0597">Phosphoprotein</keyword>
<keyword evidence="1" id="KW-0723">Serine/threonine-protein kinase</keyword>
<feature type="compositionally biased region" description="Polar residues" evidence="13">
    <location>
        <begin position="56"/>
        <end position="74"/>
    </location>
</feature>
<dbReference type="Proteomes" id="UP000050790">
    <property type="component" value="Unassembled WGS sequence"/>
</dbReference>
<evidence type="ECO:0000313" key="15">
    <source>
        <dbReference type="Proteomes" id="UP000050790"/>
    </source>
</evidence>
<proteinExistence type="inferred from homology"/>
<comment type="catalytic activity">
    <reaction evidence="12">
        <text>L-tyrosyl-[protein] + ATP = O-phospho-L-tyrosyl-[protein] + ADP + H(+)</text>
        <dbReference type="Rhea" id="RHEA:10596"/>
        <dbReference type="Rhea" id="RHEA-COMP:10136"/>
        <dbReference type="Rhea" id="RHEA-COMP:20101"/>
        <dbReference type="ChEBI" id="CHEBI:15378"/>
        <dbReference type="ChEBI" id="CHEBI:30616"/>
        <dbReference type="ChEBI" id="CHEBI:46858"/>
        <dbReference type="ChEBI" id="CHEBI:61978"/>
        <dbReference type="ChEBI" id="CHEBI:456216"/>
        <dbReference type="EC" id="2.7.12.2"/>
    </reaction>
</comment>